<dbReference type="Proteomes" id="UP000245263">
    <property type="component" value="Chromosome 1"/>
</dbReference>
<reference evidence="1 2" key="1">
    <citation type="submission" date="2021-08" db="EMBL/GenBank/DDBJ databases">
        <title>Complete genome sequence of Leptospira kobayashii strain E30.</title>
        <authorList>
            <person name="Nakao R."/>
            <person name="Nakamura S."/>
            <person name="Masuzawa T."/>
            <person name="Koizumi N."/>
        </authorList>
    </citation>
    <scope>NUCLEOTIDE SEQUENCE [LARGE SCALE GENOMIC DNA]</scope>
    <source>
        <strain evidence="1 2">E30</strain>
    </source>
</reference>
<keyword evidence="2" id="KW-1185">Reference proteome</keyword>
<protein>
    <recommendedName>
        <fullName evidence="3">Lipoprotein</fullName>
    </recommendedName>
</protein>
<name>A0ABM7UMH8_9LEPT</name>
<organism evidence="1 2">
    <name type="scientific">Leptospira kobayashii</name>
    <dbReference type="NCBI Taxonomy" id="1917830"/>
    <lineage>
        <taxon>Bacteria</taxon>
        <taxon>Pseudomonadati</taxon>
        <taxon>Spirochaetota</taxon>
        <taxon>Spirochaetia</taxon>
        <taxon>Leptospirales</taxon>
        <taxon>Leptospiraceae</taxon>
        <taxon>Leptospira</taxon>
    </lineage>
</organism>
<evidence type="ECO:0008006" key="3">
    <source>
        <dbReference type="Google" id="ProtNLM"/>
    </source>
</evidence>
<dbReference type="RefSeq" id="WP_242935247.1">
    <property type="nucleotide sequence ID" value="NZ_AP025028.1"/>
</dbReference>
<evidence type="ECO:0000313" key="1">
    <source>
        <dbReference type="EMBL" id="BDA80278.1"/>
    </source>
</evidence>
<dbReference type="EMBL" id="AP025028">
    <property type="protein sequence ID" value="BDA80278.1"/>
    <property type="molecule type" value="Genomic_DNA"/>
</dbReference>
<gene>
    <name evidence="1" type="ORF">LPTSP3_g32080</name>
</gene>
<sequence>MIARNSILFALIILSFLNDCNLPIKGKAYAWSDEQSYMNWHDSELMCRKKGMRLPELKEMQMAQESKLMDEWRKEINAKLIPIPAFWLAVSEGKDAYIFPIHVKIDGYSVSVEKKSKELVRCVRDLKMERIIKSSKPIANWSSYQGYMTKNAAVEQCKQIGMRLPSNGEIRQAYFDRITNEWNKEDDSENFSYWTNEEVPGFTLFTPGDGIFSSSGGKFLGNAHVRCIRAQN</sequence>
<proteinExistence type="predicted"/>
<evidence type="ECO:0000313" key="2">
    <source>
        <dbReference type="Proteomes" id="UP000245263"/>
    </source>
</evidence>
<accession>A0ABM7UMH8</accession>